<reference evidence="2" key="1">
    <citation type="journal article" date="2020" name="Stud. Mycol.">
        <title>101 Dothideomycetes genomes: a test case for predicting lifestyles and emergence of pathogens.</title>
        <authorList>
            <person name="Haridas S."/>
            <person name="Albert R."/>
            <person name="Binder M."/>
            <person name="Bloem J."/>
            <person name="Labutti K."/>
            <person name="Salamov A."/>
            <person name="Andreopoulos B."/>
            <person name="Baker S."/>
            <person name="Barry K."/>
            <person name="Bills G."/>
            <person name="Bluhm B."/>
            <person name="Cannon C."/>
            <person name="Castanera R."/>
            <person name="Culley D."/>
            <person name="Daum C."/>
            <person name="Ezra D."/>
            <person name="Gonzalez J."/>
            <person name="Henrissat B."/>
            <person name="Kuo A."/>
            <person name="Liang C."/>
            <person name="Lipzen A."/>
            <person name="Lutzoni F."/>
            <person name="Magnuson J."/>
            <person name="Mondo S."/>
            <person name="Nolan M."/>
            <person name="Ohm R."/>
            <person name="Pangilinan J."/>
            <person name="Park H.-J."/>
            <person name="Ramirez L."/>
            <person name="Alfaro M."/>
            <person name="Sun H."/>
            <person name="Tritt A."/>
            <person name="Yoshinaga Y."/>
            <person name="Zwiers L.-H."/>
            <person name="Turgeon B."/>
            <person name="Goodwin S."/>
            <person name="Spatafora J."/>
            <person name="Crous P."/>
            <person name="Grigoriev I."/>
        </authorList>
    </citation>
    <scope>NUCLEOTIDE SEQUENCE</scope>
    <source>
        <strain evidence="2">CBS 122368</strain>
    </source>
</reference>
<organism evidence="2 3">
    <name type="scientific">Trematosphaeria pertusa</name>
    <dbReference type="NCBI Taxonomy" id="390896"/>
    <lineage>
        <taxon>Eukaryota</taxon>
        <taxon>Fungi</taxon>
        <taxon>Dikarya</taxon>
        <taxon>Ascomycota</taxon>
        <taxon>Pezizomycotina</taxon>
        <taxon>Dothideomycetes</taxon>
        <taxon>Pleosporomycetidae</taxon>
        <taxon>Pleosporales</taxon>
        <taxon>Massarineae</taxon>
        <taxon>Trematosphaeriaceae</taxon>
        <taxon>Trematosphaeria</taxon>
    </lineage>
</organism>
<proteinExistence type="predicted"/>
<dbReference type="EMBL" id="ML987210">
    <property type="protein sequence ID" value="KAF2241834.1"/>
    <property type="molecule type" value="Genomic_DNA"/>
</dbReference>
<dbReference type="AlphaFoldDB" id="A0A6A6HUI5"/>
<dbReference type="GeneID" id="54587484"/>
<dbReference type="InterPro" id="IPR007138">
    <property type="entry name" value="ABM_dom"/>
</dbReference>
<evidence type="ECO:0000313" key="2">
    <source>
        <dbReference type="EMBL" id="KAF2241834.1"/>
    </source>
</evidence>
<dbReference type="RefSeq" id="XP_033676838.1">
    <property type="nucleotide sequence ID" value="XM_033834154.1"/>
</dbReference>
<gene>
    <name evidence="2" type="ORF">BU26DRAFT_571579</name>
</gene>
<dbReference type="OrthoDB" id="3937459at2759"/>
<evidence type="ECO:0000259" key="1">
    <source>
        <dbReference type="Pfam" id="PF03992"/>
    </source>
</evidence>
<name>A0A6A6HUI5_9PLEO</name>
<dbReference type="Proteomes" id="UP000800094">
    <property type="component" value="Unassembled WGS sequence"/>
</dbReference>
<protein>
    <recommendedName>
        <fullName evidence="1">ABM domain-containing protein</fullName>
    </recommendedName>
</protein>
<dbReference type="SUPFAM" id="SSF54909">
    <property type="entry name" value="Dimeric alpha+beta barrel"/>
    <property type="match status" value="1"/>
</dbReference>
<evidence type="ECO:0000313" key="3">
    <source>
        <dbReference type="Proteomes" id="UP000800094"/>
    </source>
</evidence>
<dbReference type="Pfam" id="PF03992">
    <property type="entry name" value="ABM"/>
    <property type="match status" value="1"/>
</dbReference>
<dbReference type="InterPro" id="IPR011008">
    <property type="entry name" value="Dimeric_a/b-barrel"/>
</dbReference>
<keyword evidence="3" id="KW-1185">Reference proteome</keyword>
<feature type="domain" description="ABM" evidence="1">
    <location>
        <begin position="22"/>
        <end position="78"/>
    </location>
</feature>
<sequence length="267" mass="30831">MERALCEWITIIVPWSMHEPGKELGQAWLALLRELWAQKTLPGFRGHHWAREQQDCDKLSIWTFWEHKDAYDAQKDTENARFLYSKLAALSTTPVQYYWPCITLLNFSEPISKEKRNTLQTLRCLTSSSPIDYPPGMGPPPAQGFVLPLTSSTPSSSPTTYVILHLWDNPARGKMVRARTPWFAASLMALGPVCTRTERPRFKSLVWDPSTGPNYAIQAPSFEFDMARGLRAEKRRGKTLHGKRKRRLPGRDNRITRQKWFDDLLFL</sequence>
<accession>A0A6A6HUI5</accession>